<evidence type="ECO:0000313" key="3">
    <source>
        <dbReference type="EMBL" id="CCM01908.1"/>
    </source>
</evidence>
<feature type="region of interest" description="Disordered" evidence="1">
    <location>
        <begin position="52"/>
        <end position="79"/>
    </location>
</feature>
<dbReference type="GeneID" id="24096819"/>
<feature type="transmembrane region" description="Helical" evidence="2">
    <location>
        <begin position="729"/>
        <end position="754"/>
    </location>
</feature>
<dbReference type="STRING" id="599839.J4G6N8"/>
<dbReference type="GO" id="GO:0035838">
    <property type="term" value="C:growing cell tip"/>
    <property type="evidence" value="ECO:0007669"/>
    <property type="project" value="TreeGrafter"/>
</dbReference>
<feature type="transmembrane region" description="Helical" evidence="2">
    <location>
        <begin position="697"/>
        <end position="722"/>
    </location>
</feature>
<protein>
    <recommendedName>
        <fullName evidence="5">Transmembrane protein</fullName>
    </recommendedName>
</protein>
<feature type="transmembrane region" description="Helical" evidence="2">
    <location>
        <begin position="625"/>
        <end position="648"/>
    </location>
</feature>
<keyword evidence="4" id="KW-1185">Reference proteome</keyword>
<keyword evidence="2" id="KW-0812">Transmembrane</keyword>
<gene>
    <name evidence="3" type="ORF">FIBRA_03979</name>
</gene>
<dbReference type="InParanoid" id="J4G6N8"/>
<feature type="transmembrane region" description="Helical" evidence="2">
    <location>
        <begin position="591"/>
        <end position="613"/>
    </location>
</feature>
<evidence type="ECO:0008006" key="5">
    <source>
        <dbReference type="Google" id="ProtNLM"/>
    </source>
</evidence>
<dbReference type="InterPro" id="IPR051380">
    <property type="entry name" value="pH-response_reg_palI/RIM9"/>
</dbReference>
<keyword evidence="2" id="KW-0472">Membrane</keyword>
<dbReference type="GO" id="GO:0032153">
    <property type="term" value="C:cell division site"/>
    <property type="evidence" value="ECO:0007669"/>
    <property type="project" value="TreeGrafter"/>
</dbReference>
<evidence type="ECO:0000313" key="4">
    <source>
        <dbReference type="Proteomes" id="UP000006352"/>
    </source>
</evidence>
<accession>J4G6N8</accession>
<sequence length="810" mass="85967">MGSLLDRFSPQLSTYTTGDLGPRSSLIDRISTQPVADPLTIDALEAVENSIASGATSPRAPSLSVDATEDEGHQATPLPVSSAAVDSFLASVLSIDVPSRASRSPSRLAPDDCVMRHSTSEVLDEGRNLFVSRVVDIAQRRGARGNGAIEERAEALMSTKWLNEMMEHGRKAVVEMQRLSSEKDIASVAGQKRKRDDEAEGMLIQATEHPQVEPPVRVATQSVPQLPAETAVSSPTAKRVGAPATLFETTLASAQRVMEAYLASEAPEPSKDEPSPEAPPVSARSLAGLPPQDTRTTQITSDVPAEPPLQDTPLEVIPTSASVTPAEAPILNATSQTSSSAHHVTSTASSEQSAANAPLATLVPTPIDTQPDESLTPTPPQEEAQASSASEHVSHVPGIWSVVVGSQLAEIMDVQFIVHPDVAASARRWADKAHSFHANDTHAIIHLLCLPTSAVAALNQTLEVTASPREVADAMWNIGTRWPIQGTIVVEVNPGHSGGSHAFLPQSLGPNDGALDVTAYVHAGLNTVRVIQLRDTSPYVFVIHATVPSAEEKLRTERVLSETQDWTLFLSRALGNSALASGQTLVPSGPMIRGVLAAGTFVLSLPSSLKLSIYLRRPRLLAVMLYNYAFPMVLGTFGALVLLILVTVSTPLVQVIYFLNTSADDGVKFGVLGYCSSVQCVSPTLGYTYGTAITASYILVLFPVAAALSLIELVFLVPLFFYPRSRRFPYLWFSLLSLVTAVISIAAFVGMVYIAAVALTRFQNASSTASLGPAIWMALASAVVLLAVAINSSCGTCFGGRFGRKSDDLL</sequence>
<dbReference type="GO" id="GO:0005886">
    <property type="term" value="C:plasma membrane"/>
    <property type="evidence" value="ECO:0007669"/>
    <property type="project" value="TreeGrafter"/>
</dbReference>
<dbReference type="PANTHER" id="PTHR28013">
    <property type="entry name" value="PROTEIN DCV1-RELATED"/>
    <property type="match status" value="1"/>
</dbReference>
<feature type="region of interest" description="Disordered" evidence="1">
    <location>
        <begin position="1"/>
        <end position="25"/>
    </location>
</feature>
<feature type="transmembrane region" description="Helical" evidence="2">
    <location>
        <begin position="774"/>
        <end position="798"/>
    </location>
</feature>
<name>J4G6N8_9APHY</name>
<dbReference type="AlphaFoldDB" id="J4G6N8"/>
<feature type="region of interest" description="Disordered" evidence="1">
    <location>
        <begin position="334"/>
        <end position="392"/>
    </location>
</feature>
<feature type="compositionally biased region" description="Low complexity" evidence="1">
    <location>
        <begin position="334"/>
        <end position="350"/>
    </location>
</feature>
<reference evidence="3 4" key="1">
    <citation type="journal article" date="2012" name="Appl. Environ. Microbiol.">
        <title>Short-read sequencing for genomic analysis of the brown rot fungus Fibroporia radiculosa.</title>
        <authorList>
            <person name="Tang J.D."/>
            <person name="Perkins A.D."/>
            <person name="Sonstegard T.S."/>
            <person name="Schroeder S.G."/>
            <person name="Burgess S.C."/>
            <person name="Diehl S.V."/>
        </authorList>
    </citation>
    <scope>NUCLEOTIDE SEQUENCE [LARGE SCALE GENOMIC DNA]</scope>
    <source>
        <strain evidence="3 4">TFFH 294</strain>
    </source>
</reference>
<evidence type="ECO:0000256" key="2">
    <source>
        <dbReference type="SAM" id="Phobius"/>
    </source>
</evidence>
<proteinExistence type="predicted"/>
<dbReference type="RefSeq" id="XP_012181191.1">
    <property type="nucleotide sequence ID" value="XM_012325801.1"/>
</dbReference>
<dbReference type="PANTHER" id="PTHR28013:SF4">
    <property type="entry name" value="MARVEL DOMAIN-CONTAINING PROTEIN"/>
    <property type="match status" value="1"/>
</dbReference>
<dbReference type="EMBL" id="HE797055">
    <property type="protein sequence ID" value="CCM01908.1"/>
    <property type="molecule type" value="Genomic_DNA"/>
</dbReference>
<feature type="region of interest" description="Disordered" evidence="1">
    <location>
        <begin position="264"/>
        <end position="313"/>
    </location>
</feature>
<keyword evidence="2" id="KW-1133">Transmembrane helix</keyword>
<evidence type="ECO:0000256" key="1">
    <source>
        <dbReference type="SAM" id="MobiDB-lite"/>
    </source>
</evidence>
<dbReference type="OrthoDB" id="2589196at2759"/>
<dbReference type="HOGENOM" id="CLU_348164_0_0_1"/>
<dbReference type="Proteomes" id="UP000006352">
    <property type="component" value="Unassembled WGS sequence"/>
</dbReference>
<organism evidence="3 4">
    <name type="scientific">Fibroporia radiculosa</name>
    <dbReference type="NCBI Taxonomy" id="599839"/>
    <lineage>
        <taxon>Eukaryota</taxon>
        <taxon>Fungi</taxon>
        <taxon>Dikarya</taxon>
        <taxon>Basidiomycota</taxon>
        <taxon>Agaricomycotina</taxon>
        <taxon>Agaricomycetes</taxon>
        <taxon>Polyporales</taxon>
        <taxon>Fibroporiaceae</taxon>
        <taxon>Fibroporia</taxon>
    </lineage>
</organism>